<protein>
    <submittedName>
        <fullName evidence="2">Post-GPI attachment to proteins factor 4</fullName>
    </submittedName>
</protein>
<feature type="transmembrane region" description="Helical" evidence="1">
    <location>
        <begin position="245"/>
        <end position="262"/>
    </location>
</feature>
<keyword evidence="1" id="KW-0472">Membrane</keyword>
<sequence length="398" mass="46236">MWRNCECFYAGHKFLSQNRGLLVAFIIYIVTFTLVLPLACQKLGFSTYFIKPQEPYKLIEVENEARTKHAKEILQGFQRSAAPFHVLDRRRQIEFSIVLMTSFRTPNTHYLLQVAARLLPQVRHDRGKSVITILNCDAHPEQNKDALYLSNFVTIVNCSVPVVSDAVHSRQKDDYILGLRTAVKHNATYVLMIEDDAVPSEDFLNHLRFVLKHKMPWKFLKQRNDWAFLKLYYPEKWQGFGWSELPELVLIGFVGGCFAVWVDLKCRARIRRKLLPLVCSFIVWSAYFVLVACSVKRTHLIELRKLFLPFMYSVVKAPGCCIPGVLFQKSHALELANYLESIQCSVNYPVDVAMDDFADKRNLERYLVVPNMFSHIGLHSSLNSRLKHYAEFYLMFKP</sequence>
<dbReference type="GO" id="GO:0000139">
    <property type="term" value="C:Golgi membrane"/>
    <property type="evidence" value="ECO:0007669"/>
    <property type="project" value="InterPro"/>
</dbReference>
<dbReference type="AlphaFoldDB" id="A0AAD9PUF2"/>
<dbReference type="Proteomes" id="UP001249851">
    <property type="component" value="Unassembled WGS sequence"/>
</dbReference>
<dbReference type="GO" id="GO:0016757">
    <property type="term" value="F:glycosyltransferase activity"/>
    <property type="evidence" value="ECO:0007669"/>
    <property type="project" value="InterPro"/>
</dbReference>
<feature type="transmembrane region" description="Helical" evidence="1">
    <location>
        <begin position="274"/>
        <end position="295"/>
    </location>
</feature>
<dbReference type="EMBL" id="JARQWQ010000132">
    <property type="protein sequence ID" value="KAK2549066.1"/>
    <property type="molecule type" value="Genomic_DNA"/>
</dbReference>
<accession>A0AAD9PUF2</accession>
<reference evidence="2" key="2">
    <citation type="journal article" date="2023" name="Science">
        <title>Genomic signatures of disease resistance in endangered staghorn corals.</title>
        <authorList>
            <person name="Vollmer S.V."/>
            <person name="Selwyn J.D."/>
            <person name="Despard B.A."/>
            <person name="Roesel C.L."/>
        </authorList>
    </citation>
    <scope>NUCLEOTIDE SEQUENCE</scope>
    <source>
        <strain evidence="2">K2</strain>
    </source>
</reference>
<keyword evidence="1" id="KW-0812">Transmembrane</keyword>
<evidence type="ECO:0000313" key="3">
    <source>
        <dbReference type="Proteomes" id="UP001249851"/>
    </source>
</evidence>
<dbReference type="PANTHER" id="PTHR31410:SF2">
    <property type="entry name" value="GLYCOSYL TRANSFERASE 64 DOMAIN-CONTAINING PROTEIN"/>
    <property type="match status" value="1"/>
</dbReference>
<evidence type="ECO:0000256" key="1">
    <source>
        <dbReference type="SAM" id="Phobius"/>
    </source>
</evidence>
<dbReference type="GO" id="GO:0006506">
    <property type="term" value="P:GPI anchor biosynthetic process"/>
    <property type="evidence" value="ECO:0007669"/>
    <property type="project" value="InterPro"/>
</dbReference>
<dbReference type="InterPro" id="IPR029675">
    <property type="entry name" value="PGAP4"/>
</dbReference>
<evidence type="ECO:0000313" key="2">
    <source>
        <dbReference type="EMBL" id="KAK2549066.1"/>
    </source>
</evidence>
<keyword evidence="1" id="KW-1133">Transmembrane helix</keyword>
<dbReference type="PANTHER" id="PTHR31410">
    <property type="entry name" value="TRANSMEMBRANE PROTEIN 246"/>
    <property type="match status" value="1"/>
</dbReference>
<keyword evidence="3" id="KW-1185">Reference proteome</keyword>
<comment type="caution">
    <text evidence="2">The sequence shown here is derived from an EMBL/GenBank/DDBJ whole genome shotgun (WGS) entry which is preliminary data.</text>
</comment>
<name>A0AAD9PUF2_ACRCE</name>
<gene>
    <name evidence="2" type="ORF">P5673_030564</name>
</gene>
<organism evidence="2 3">
    <name type="scientific">Acropora cervicornis</name>
    <name type="common">Staghorn coral</name>
    <dbReference type="NCBI Taxonomy" id="6130"/>
    <lineage>
        <taxon>Eukaryota</taxon>
        <taxon>Metazoa</taxon>
        <taxon>Cnidaria</taxon>
        <taxon>Anthozoa</taxon>
        <taxon>Hexacorallia</taxon>
        <taxon>Scleractinia</taxon>
        <taxon>Astrocoeniina</taxon>
        <taxon>Acroporidae</taxon>
        <taxon>Acropora</taxon>
    </lineage>
</organism>
<feature type="transmembrane region" description="Helical" evidence="1">
    <location>
        <begin position="20"/>
        <end position="40"/>
    </location>
</feature>
<proteinExistence type="predicted"/>
<dbReference type="CDD" id="cd22190">
    <property type="entry name" value="PGAP4"/>
    <property type="match status" value="1"/>
</dbReference>
<reference evidence="2" key="1">
    <citation type="journal article" date="2023" name="G3 (Bethesda)">
        <title>Whole genome assembly and annotation of the endangered Caribbean coral Acropora cervicornis.</title>
        <authorList>
            <person name="Selwyn J.D."/>
            <person name="Vollmer S.V."/>
        </authorList>
    </citation>
    <scope>NUCLEOTIDE SEQUENCE</scope>
    <source>
        <strain evidence="2">K2</strain>
    </source>
</reference>